<evidence type="ECO:0000313" key="1">
    <source>
        <dbReference type="EMBL" id="CBA30708.1"/>
    </source>
</evidence>
<dbReference type="PANTHER" id="PTHR42194:SF1">
    <property type="entry name" value="UPF0276 PROTEIN HI_1600"/>
    <property type="match status" value="1"/>
</dbReference>
<reference evidence="1" key="1">
    <citation type="journal article" date="2010" name="Nature">
        <title>The Dynamic genome of Hydra.</title>
        <authorList>
            <person name="Chapman J.A."/>
            <person name="Kirkness E.F."/>
            <person name="Simakov O."/>
            <person name="Hampson S.E."/>
            <person name="Mitros T."/>
            <person name="Weinmaier T."/>
            <person name="Rattei T."/>
            <person name="Balasubramanian P.G."/>
            <person name="Borman J."/>
            <person name="Busam D."/>
            <person name="Disbennett K."/>
            <person name="Pfannkoch C."/>
            <person name="Sumin N."/>
            <person name="Sutton G."/>
            <person name="Viswanathan L."/>
            <person name="Walenz B."/>
            <person name="Goodstein D.M."/>
            <person name="Hellsten U."/>
            <person name="Kawashima T."/>
            <person name="Prochnik S.E."/>
            <person name="Putnam N.H."/>
            <person name="Shu S."/>
            <person name="Blumberg B."/>
            <person name="Dana C.E."/>
            <person name="Gee L."/>
            <person name="Kibler D.F."/>
            <person name="Law L."/>
            <person name="Lindgens D."/>
            <person name="Martinez D.E."/>
            <person name="Peng J."/>
            <person name="Wigge P.A."/>
            <person name="Bertulat B."/>
            <person name="Guder C."/>
            <person name="Nakamura Y."/>
            <person name="Ozbek S."/>
            <person name="Watanabe H."/>
            <person name="Khalturin K."/>
            <person name="Hemmrich G."/>
            <person name="Franke A."/>
            <person name="Augustin R."/>
            <person name="Fraune S."/>
            <person name="Hayakawa E."/>
            <person name="Hayakawa S."/>
            <person name="Hirose M."/>
            <person name="Hwang J."/>
            <person name="Ikeo K."/>
            <person name="Nishimiya-Fujisawa C."/>
            <person name="Ogura A."/>
            <person name="Takahashi T."/>
            <person name="Steinmetz P.R."/>
            <person name="Zhang X."/>
            <person name="Aufschnaiter R."/>
            <person name="Eder M.K."/>
            <person name="Gorny A.K."/>
            <person name="Salvenmoser W."/>
            <person name="Heimberg A.M."/>
            <person name="Wheeler B.M."/>
            <person name="Peterson K.J."/>
            <person name="Boettger A."/>
            <person name="Tischler P."/>
            <person name="Wolf A."/>
            <person name="Gojobori T."/>
            <person name="Remington K.A."/>
            <person name="Strausberg R.L."/>
            <person name="Venter J."/>
            <person name="Technau U."/>
            <person name="Hobmayer B."/>
            <person name="Bosch T.C."/>
            <person name="Holstein T.W."/>
            <person name="Fujisawa T."/>
            <person name="Bode H.R."/>
            <person name="David C.N."/>
            <person name="Rokhsar D.S."/>
            <person name="Steele R.E."/>
        </authorList>
    </citation>
    <scope>NUCLEOTIDE SEQUENCE</scope>
</reference>
<organism evidence="1">
    <name type="scientific">Curvibacter symbiont subsp. Hydra magnipapillata</name>
    <dbReference type="NCBI Taxonomy" id="667019"/>
    <lineage>
        <taxon>Bacteria</taxon>
        <taxon>Pseudomonadati</taxon>
        <taxon>Pseudomonadota</taxon>
        <taxon>Betaproteobacteria</taxon>
        <taxon>Burkholderiales</taxon>
        <taxon>Comamonadaceae</taxon>
        <taxon>Curvibacter</taxon>
    </lineage>
</organism>
<dbReference type="AlphaFoldDB" id="C9YCR2"/>
<dbReference type="Gene3D" id="3.20.20.150">
    <property type="entry name" value="Divalent-metal-dependent TIM barrel enzymes"/>
    <property type="match status" value="1"/>
</dbReference>
<sequence>MHFQVRPHAYPLMQAPHAPALSGDIQAGIGWRHPHYAQLLQQQASLDFLEVHSENFFARGGASLAVLEQGRAMYPVSLHGVGLSLGSGAGLDSWHLDQLEALVRRIDPVRVSDHASFARAPWGSVAMVHAADLLPLPFSDEALDTLCSNVQRVQDRLQRRFMVENLSAYLQWRPVPGEQEWSEPDFLNALARRTGCELLVDVNNIYVNALNAQLQGDARDPVAACCAWLDAIDPASVGELHVAGHCEVNDAHGHIVIDDHGSRVSDAVWAVYRHAIRRFGAVPTLMEWDTDVPALEVLLGEADLARQRAQAALQPAEACDT</sequence>
<accession>C9YCR2</accession>
<proteinExistence type="predicted"/>
<dbReference type="InterPro" id="IPR007801">
    <property type="entry name" value="MbnB/TglH/ChrH"/>
</dbReference>
<gene>
    <name evidence="1" type="ORF">Csp_C24910</name>
</gene>
<dbReference type="EMBL" id="FN543105">
    <property type="protein sequence ID" value="CBA30708.1"/>
    <property type="molecule type" value="Genomic_DNA"/>
</dbReference>
<name>C9YCR2_CURXX</name>
<dbReference type="Pfam" id="PF05114">
    <property type="entry name" value="MbnB_TglH_ChrH"/>
    <property type="match status" value="1"/>
</dbReference>
<protein>
    <submittedName>
        <fullName evidence="1">UPF0276 protein AM1_3026</fullName>
    </submittedName>
</protein>
<dbReference type="NCBIfam" id="NF003818">
    <property type="entry name" value="PRK05409.1"/>
    <property type="match status" value="1"/>
</dbReference>
<dbReference type="PANTHER" id="PTHR42194">
    <property type="entry name" value="UPF0276 PROTEIN HI_1600"/>
    <property type="match status" value="1"/>
</dbReference>